<protein>
    <submittedName>
        <fullName evidence="2">Uncharacterized protein</fullName>
    </submittedName>
</protein>
<organism evidence="2">
    <name type="scientific">marine sediment metagenome</name>
    <dbReference type="NCBI Taxonomy" id="412755"/>
    <lineage>
        <taxon>unclassified sequences</taxon>
        <taxon>metagenomes</taxon>
        <taxon>ecological metagenomes</taxon>
    </lineage>
</organism>
<dbReference type="EMBL" id="LAZR01011762">
    <property type="protein sequence ID" value="KKM59983.1"/>
    <property type="molecule type" value="Genomic_DNA"/>
</dbReference>
<sequence>MGGRESYPALTEPLRRRSMAYTKQPCDSRTDSDTGTIEYRGYDWDRLERGILDATLREMKAQKLLDAKEEEDS</sequence>
<evidence type="ECO:0000256" key="1">
    <source>
        <dbReference type="SAM" id="MobiDB-lite"/>
    </source>
</evidence>
<evidence type="ECO:0000313" key="2">
    <source>
        <dbReference type="EMBL" id="KKM59983.1"/>
    </source>
</evidence>
<reference evidence="2" key="1">
    <citation type="journal article" date="2015" name="Nature">
        <title>Complex archaea that bridge the gap between prokaryotes and eukaryotes.</title>
        <authorList>
            <person name="Spang A."/>
            <person name="Saw J.H."/>
            <person name="Jorgensen S.L."/>
            <person name="Zaremba-Niedzwiedzka K."/>
            <person name="Martijn J."/>
            <person name="Lind A.E."/>
            <person name="van Eijk R."/>
            <person name="Schleper C."/>
            <person name="Guy L."/>
            <person name="Ettema T.J."/>
        </authorList>
    </citation>
    <scope>NUCLEOTIDE SEQUENCE</scope>
</reference>
<name>A0A0F9IRI8_9ZZZZ</name>
<accession>A0A0F9IRI8</accession>
<comment type="caution">
    <text evidence="2">The sequence shown here is derived from an EMBL/GenBank/DDBJ whole genome shotgun (WGS) entry which is preliminary data.</text>
</comment>
<feature type="region of interest" description="Disordered" evidence="1">
    <location>
        <begin position="1"/>
        <end position="35"/>
    </location>
</feature>
<proteinExistence type="predicted"/>
<dbReference type="AlphaFoldDB" id="A0A0F9IRI8"/>
<gene>
    <name evidence="2" type="ORF">LCGC14_1546420</name>
</gene>